<feature type="domain" description="Ion transport" evidence="13">
    <location>
        <begin position="20"/>
        <end position="231"/>
    </location>
</feature>
<evidence type="ECO:0000256" key="12">
    <source>
        <dbReference type="SAM" id="Phobius"/>
    </source>
</evidence>
<evidence type="ECO:0000256" key="6">
    <source>
        <dbReference type="ARBA" id="ARBA00022882"/>
    </source>
</evidence>
<gene>
    <name evidence="14" type="ORF">DW687_06560</name>
</gene>
<evidence type="ECO:0000256" key="5">
    <source>
        <dbReference type="ARBA" id="ARBA00022826"/>
    </source>
</evidence>
<evidence type="ECO:0000256" key="2">
    <source>
        <dbReference type="ARBA" id="ARBA00022448"/>
    </source>
</evidence>
<evidence type="ECO:0000313" key="15">
    <source>
        <dbReference type="Proteomes" id="UP000261212"/>
    </source>
</evidence>
<dbReference type="EMBL" id="QUSM01000003">
    <property type="protein sequence ID" value="RGD74423.1"/>
    <property type="molecule type" value="Genomic_DNA"/>
</dbReference>
<evidence type="ECO:0000256" key="4">
    <source>
        <dbReference type="ARBA" id="ARBA00022692"/>
    </source>
</evidence>
<dbReference type="GO" id="GO:0001508">
    <property type="term" value="P:action potential"/>
    <property type="evidence" value="ECO:0007669"/>
    <property type="project" value="TreeGrafter"/>
</dbReference>
<keyword evidence="5" id="KW-0631">Potassium channel</keyword>
<keyword evidence="7" id="KW-0630">Potassium</keyword>
<proteinExistence type="predicted"/>
<keyword evidence="11" id="KW-0407">Ion channel</keyword>
<name>A0A3E3DYW6_9FIRM</name>
<evidence type="ECO:0000256" key="9">
    <source>
        <dbReference type="ARBA" id="ARBA00023065"/>
    </source>
</evidence>
<keyword evidence="6" id="KW-0851">Voltage-gated channel</keyword>
<evidence type="ECO:0000256" key="3">
    <source>
        <dbReference type="ARBA" id="ARBA00022538"/>
    </source>
</evidence>
<dbReference type="InterPro" id="IPR027359">
    <property type="entry name" value="Volt_channel_dom_sf"/>
</dbReference>
<dbReference type="InterPro" id="IPR005821">
    <property type="entry name" value="Ion_trans_dom"/>
</dbReference>
<keyword evidence="4 12" id="KW-0812">Transmembrane</keyword>
<sequence length="237" mass="27454">MRERIYEMVEKPAEEDSLSRIYDIFMLIVIIISIIPLCFKFNNRLFNFIDYTTCTIFIVDYIFRISTADYKLNQGKMSFILYPFTPFAVIDLISILPTISIISHSFKLFRLFRVFKTFRLFKSLRYSRNFEFISTVIKNEKEPLISILVFAVVYTFISALIMFNVEPGNFKNFFDAFYWATTALTTVGYGDIYPVTEAGKIVSMLSSCLGIAIIALPSGILTAGFMSEIERRKDEVE</sequence>
<evidence type="ECO:0000256" key="1">
    <source>
        <dbReference type="ARBA" id="ARBA00004141"/>
    </source>
</evidence>
<dbReference type="GO" id="GO:0008076">
    <property type="term" value="C:voltage-gated potassium channel complex"/>
    <property type="evidence" value="ECO:0007669"/>
    <property type="project" value="InterPro"/>
</dbReference>
<feature type="transmembrane region" description="Helical" evidence="12">
    <location>
        <begin position="144"/>
        <end position="165"/>
    </location>
</feature>
<feature type="transmembrane region" description="Helical" evidence="12">
    <location>
        <begin position="79"/>
        <end position="102"/>
    </location>
</feature>
<evidence type="ECO:0000256" key="11">
    <source>
        <dbReference type="ARBA" id="ARBA00023303"/>
    </source>
</evidence>
<dbReference type="Pfam" id="PF00520">
    <property type="entry name" value="Ion_trans"/>
    <property type="match status" value="1"/>
</dbReference>
<organism evidence="14 15">
    <name type="scientific">Anaerofustis stercorihominis</name>
    <dbReference type="NCBI Taxonomy" id="214853"/>
    <lineage>
        <taxon>Bacteria</taxon>
        <taxon>Bacillati</taxon>
        <taxon>Bacillota</taxon>
        <taxon>Clostridia</taxon>
        <taxon>Eubacteriales</taxon>
        <taxon>Eubacteriaceae</taxon>
        <taxon>Anaerofustis</taxon>
    </lineage>
</organism>
<keyword evidence="3" id="KW-0633">Potassium transport</keyword>
<dbReference type="RefSeq" id="WP_117532140.1">
    <property type="nucleotide sequence ID" value="NZ_QUSM01000003.1"/>
</dbReference>
<protein>
    <submittedName>
        <fullName evidence="14">Ion transporter</fullName>
    </submittedName>
</protein>
<dbReference type="InterPro" id="IPR028325">
    <property type="entry name" value="VG_K_chnl"/>
</dbReference>
<evidence type="ECO:0000259" key="13">
    <source>
        <dbReference type="Pfam" id="PF00520"/>
    </source>
</evidence>
<dbReference type="Proteomes" id="UP000261212">
    <property type="component" value="Unassembled WGS sequence"/>
</dbReference>
<dbReference type="PANTHER" id="PTHR11537:SF254">
    <property type="entry name" value="POTASSIUM VOLTAGE-GATED CHANNEL PROTEIN SHAB"/>
    <property type="match status" value="1"/>
</dbReference>
<comment type="caution">
    <text evidence="14">The sequence shown here is derived from an EMBL/GenBank/DDBJ whole genome shotgun (WGS) entry which is preliminary data.</text>
</comment>
<dbReference type="PANTHER" id="PTHR11537">
    <property type="entry name" value="VOLTAGE-GATED POTASSIUM CHANNEL"/>
    <property type="match status" value="1"/>
</dbReference>
<comment type="subcellular location">
    <subcellularLocation>
        <location evidence="1">Membrane</location>
        <topology evidence="1">Multi-pass membrane protein</topology>
    </subcellularLocation>
</comment>
<dbReference type="GO" id="GO:0005249">
    <property type="term" value="F:voltage-gated potassium channel activity"/>
    <property type="evidence" value="ECO:0007669"/>
    <property type="project" value="InterPro"/>
</dbReference>
<feature type="transmembrane region" description="Helical" evidence="12">
    <location>
        <begin position="21"/>
        <end position="42"/>
    </location>
</feature>
<evidence type="ECO:0000256" key="10">
    <source>
        <dbReference type="ARBA" id="ARBA00023136"/>
    </source>
</evidence>
<evidence type="ECO:0000313" key="14">
    <source>
        <dbReference type="EMBL" id="RGD74423.1"/>
    </source>
</evidence>
<keyword evidence="2" id="KW-0813">Transport</keyword>
<dbReference type="AlphaFoldDB" id="A0A3E3DYW6"/>
<evidence type="ECO:0000256" key="7">
    <source>
        <dbReference type="ARBA" id="ARBA00022958"/>
    </source>
</evidence>
<feature type="transmembrane region" description="Helical" evidence="12">
    <location>
        <begin position="201"/>
        <end position="225"/>
    </location>
</feature>
<dbReference type="PRINTS" id="PR00169">
    <property type="entry name" value="KCHANNEL"/>
</dbReference>
<feature type="transmembrane region" description="Helical" evidence="12">
    <location>
        <begin position="48"/>
        <end position="67"/>
    </location>
</feature>
<dbReference type="Gene3D" id="1.10.287.70">
    <property type="match status" value="1"/>
</dbReference>
<accession>A0A3E3DYW6</accession>
<evidence type="ECO:0000256" key="8">
    <source>
        <dbReference type="ARBA" id="ARBA00022989"/>
    </source>
</evidence>
<dbReference type="SUPFAM" id="SSF81324">
    <property type="entry name" value="Voltage-gated potassium channels"/>
    <property type="match status" value="1"/>
</dbReference>
<keyword evidence="9" id="KW-0406">Ion transport</keyword>
<reference evidence="14 15" key="1">
    <citation type="submission" date="2018-08" db="EMBL/GenBank/DDBJ databases">
        <title>A genome reference for cultivated species of the human gut microbiota.</title>
        <authorList>
            <person name="Zou Y."/>
            <person name="Xue W."/>
            <person name="Luo G."/>
        </authorList>
    </citation>
    <scope>NUCLEOTIDE SEQUENCE [LARGE SCALE GENOMIC DNA]</scope>
    <source>
        <strain evidence="14 15">AM25-6</strain>
    </source>
</reference>
<dbReference type="Gene3D" id="1.20.120.350">
    <property type="entry name" value="Voltage-gated potassium channels. Chain C"/>
    <property type="match status" value="1"/>
</dbReference>
<keyword evidence="8 12" id="KW-1133">Transmembrane helix</keyword>
<keyword evidence="10 12" id="KW-0472">Membrane</keyword>